<feature type="region of interest" description="Disordered" evidence="1">
    <location>
        <begin position="1"/>
        <end position="29"/>
    </location>
</feature>
<sequence length="129" mass="14556">MTPGRMSAKTPSWCETAPTKVTSPPPSLPPQGPLLFGSKMETFFKQECFAEEYGLFSFFLFIWLLISLFFISEYNSITFHGKHICESVLHVCTLKYQFSKESLHSGHTENPHTSTLLSTALQQSPRSGF</sequence>
<protein>
    <submittedName>
        <fullName evidence="3">Uncharacterized protein</fullName>
    </submittedName>
</protein>
<feature type="region of interest" description="Disordered" evidence="1">
    <location>
        <begin position="105"/>
        <end position="129"/>
    </location>
</feature>
<reference evidence="3" key="1">
    <citation type="submission" date="2023-04" db="EMBL/GenBank/DDBJ databases">
        <authorList>
            <consortium name="ELIXIR-Norway"/>
        </authorList>
    </citation>
    <scope>NUCLEOTIDE SEQUENCE [LARGE SCALE GENOMIC DNA]</scope>
</reference>
<keyword evidence="2" id="KW-1133">Transmembrane helix</keyword>
<feature type="compositionally biased region" description="Polar residues" evidence="1">
    <location>
        <begin position="111"/>
        <end position="129"/>
    </location>
</feature>
<dbReference type="EMBL" id="OX459964">
    <property type="protein sequence ID" value="CAI9168131.1"/>
    <property type="molecule type" value="Genomic_DNA"/>
</dbReference>
<name>A0ABN8Z4T3_RANTA</name>
<organism evidence="3 4">
    <name type="scientific">Rangifer tarandus platyrhynchus</name>
    <name type="common">Svalbard reindeer</name>
    <dbReference type="NCBI Taxonomy" id="3082113"/>
    <lineage>
        <taxon>Eukaryota</taxon>
        <taxon>Metazoa</taxon>
        <taxon>Chordata</taxon>
        <taxon>Craniata</taxon>
        <taxon>Vertebrata</taxon>
        <taxon>Euteleostomi</taxon>
        <taxon>Mammalia</taxon>
        <taxon>Eutheria</taxon>
        <taxon>Laurasiatheria</taxon>
        <taxon>Artiodactyla</taxon>
        <taxon>Ruminantia</taxon>
        <taxon>Pecora</taxon>
        <taxon>Cervidae</taxon>
        <taxon>Odocoileinae</taxon>
        <taxon>Rangifer</taxon>
    </lineage>
</organism>
<keyword evidence="4" id="KW-1185">Reference proteome</keyword>
<gene>
    <name evidence="3" type="ORF">MRATA1EN1_LOCUS17093</name>
</gene>
<evidence type="ECO:0000313" key="3">
    <source>
        <dbReference type="EMBL" id="CAI9168131.1"/>
    </source>
</evidence>
<evidence type="ECO:0000256" key="2">
    <source>
        <dbReference type="SAM" id="Phobius"/>
    </source>
</evidence>
<evidence type="ECO:0000313" key="4">
    <source>
        <dbReference type="Proteomes" id="UP001176941"/>
    </source>
</evidence>
<accession>A0ABN8Z4T3</accession>
<feature type="transmembrane region" description="Helical" evidence="2">
    <location>
        <begin position="53"/>
        <end position="72"/>
    </location>
</feature>
<evidence type="ECO:0000256" key="1">
    <source>
        <dbReference type="SAM" id="MobiDB-lite"/>
    </source>
</evidence>
<proteinExistence type="predicted"/>
<keyword evidence="2" id="KW-0472">Membrane</keyword>
<keyword evidence="2" id="KW-0812">Transmembrane</keyword>
<dbReference type="Proteomes" id="UP001176941">
    <property type="component" value="Chromosome 28"/>
</dbReference>